<dbReference type="InterPro" id="IPR011992">
    <property type="entry name" value="EF-hand-dom_pair"/>
</dbReference>
<evidence type="ECO:0000259" key="2">
    <source>
        <dbReference type="PROSITE" id="PS50222"/>
    </source>
</evidence>
<feature type="domain" description="EF-hand" evidence="2">
    <location>
        <begin position="223"/>
        <end position="258"/>
    </location>
</feature>
<dbReference type="SUPFAM" id="SSF47473">
    <property type="entry name" value="EF-hand"/>
    <property type="match status" value="1"/>
</dbReference>
<dbReference type="PROSITE" id="PS50222">
    <property type="entry name" value="EF_HAND_2"/>
    <property type="match status" value="2"/>
</dbReference>
<sequence>MSTSNLSTASERASLEEAAKGIQTAIEKYQVLHKLSKLYIHFKHVNPVDVRLNEAACFVALASIKRLLAEATPPQTGKHLAYVAEAEHHLNSAKNIYNDLAFHAPSQLDTKRGMATILQEVGSLRYFQDKHADAQSVWAEACGMYEDIGDAPAVASLRKKMDALRLAHDIQAYKKTLLERKGENRERDAIFKAFQKFDKDNSGEMDASEFAALSMELGTFPPLSVDEIKEAFTQLDSSADNKISFAEFWQWWSTDEIQAFAAKQKAR</sequence>
<dbReference type="SMART" id="SM00054">
    <property type="entry name" value="EFh"/>
    <property type="match status" value="2"/>
</dbReference>
<dbReference type="EMBL" id="KI913986">
    <property type="protein sequence ID" value="ETV94281.1"/>
    <property type="molecule type" value="Genomic_DNA"/>
</dbReference>
<dbReference type="GeneID" id="20088992"/>
<accession>A0A024TKZ1</accession>
<dbReference type="GO" id="GO:0005509">
    <property type="term" value="F:calcium ion binding"/>
    <property type="evidence" value="ECO:0007669"/>
    <property type="project" value="InterPro"/>
</dbReference>
<gene>
    <name evidence="3" type="ORF">H310_11942</name>
</gene>
<dbReference type="InterPro" id="IPR002048">
    <property type="entry name" value="EF_hand_dom"/>
</dbReference>
<dbReference type="OrthoDB" id="26525at2759"/>
<dbReference type="InterPro" id="IPR011990">
    <property type="entry name" value="TPR-like_helical_dom_sf"/>
</dbReference>
<dbReference type="CDD" id="cd00051">
    <property type="entry name" value="EFh"/>
    <property type="match status" value="1"/>
</dbReference>
<dbReference type="AlphaFoldDB" id="A0A024TKZ1"/>
<dbReference type="PROSITE" id="PS00018">
    <property type="entry name" value="EF_HAND_1"/>
    <property type="match status" value="2"/>
</dbReference>
<evidence type="ECO:0000256" key="1">
    <source>
        <dbReference type="ARBA" id="ARBA00022837"/>
    </source>
</evidence>
<feature type="domain" description="EF-hand" evidence="2">
    <location>
        <begin position="185"/>
        <end position="220"/>
    </location>
</feature>
<dbReference type="InterPro" id="IPR018247">
    <property type="entry name" value="EF_Hand_1_Ca_BS"/>
</dbReference>
<organism evidence="3">
    <name type="scientific">Aphanomyces invadans</name>
    <dbReference type="NCBI Taxonomy" id="157072"/>
    <lineage>
        <taxon>Eukaryota</taxon>
        <taxon>Sar</taxon>
        <taxon>Stramenopiles</taxon>
        <taxon>Oomycota</taxon>
        <taxon>Saprolegniomycetes</taxon>
        <taxon>Saprolegniales</taxon>
        <taxon>Verrucalvaceae</taxon>
        <taxon>Aphanomyces</taxon>
    </lineage>
</organism>
<name>A0A024TKZ1_9STRA</name>
<dbReference type="Gene3D" id="1.25.40.10">
    <property type="entry name" value="Tetratricopeptide repeat domain"/>
    <property type="match status" value="1"/>
</dbReference>
<dbReference type="VEuPathDB" id="FungiDB:H310_11942"/>
<reference evidence="3" key="1">
    <citation type="submission" date="2013-12" db="EMBL/GenBank/DDBJ databases">
        <title>The Genome Sequence of Aphanomyces invadans NJM9701.</title>
        <authorList>
            <consortium name="The Broad Institute Genomics Platform"/>
            <person name="Russ C."/>
            <person name="Tyler B."/>
            <person name="van West P."/>
            <person name="Dieguez-Uribeondo J."/>
            <person name="Young S.K."/>
            <person name="Zeng Q."/>
            <person name="Gargeya S."/>
            <person name="Fitzgerald M."/>
            <person name="Abouelleil A."/>
            <person name="Alvarado L."/>
            <person name="Chapman S.B."/>
            <person name="Gainer-Dewar J."/>
            <person name="Goldberg J."/>
            <person name="Griggs A."/>
            <person name="Gujja S."/>
            <person name="Hansen M."/>
            <person name="Howarth C."/>
            <person name="Imamovic A."/>
            <person name="Ireland A."/>
            <person name="Larimer J."/>
            <person name="McCowan C."/>
            <person name="Murphy C."/>
            <person name="Pearson M."/>
            <person name="Poon T.W."/>
            <person name="Priest M."/>
            <person name="Roberts A."/>
            <person name="Saif S."/>
            <person name="Shea T."/>
            <person name="Sykes S."/>
            <person name="Wortman J."/>
            <person name="Nusbaum C."/>
            <person name="Birren B."/>
        </authorList>
    </citation>
    <scope>NUCLEOTIDE SEQUENCE [LARGE SCALE GENOMIC DNA]</scope>
    <source>
        <strain evidence="3">NJM9701</strain>
    </source>
</reference>
<dbReference type="RefSeq" id="XP_008877044.1">
    <property type="nucleotide sequence ID" value="XM_008878822.1"/>
</dbReference>
<proteinExistence type="predicted"/>
<evidence type="ECO:0000313" key="3">
    <source>
        <dbReference type="EMBL" id="ETV94281.1"/>
    </source>
</evidence>
<dbReference type="Gene3D" id="1.10.238.10">
    <property type="entry name" value="EF-hand"/>
    <property type="match status" value="1"/>
</dbReference>
<dbReference type="Pfam" id="PF13499">
    <property type="entry name" value="EF-hand_7"/>
    <property type="match status" value="1"/>
</dbReference>
<keyword evidence="1" id="KW-0106">Calcium</keyword>
<protein>
    <recommendedName>
        <fullName evidence="2">EF-hand domain-containing protein</fullName>
    </recommendedName>
</protein>